<organism evidence="2 3">
    <name type="scientific">Clostridium simiarum</name>
    <dbReference type="NCBI Taxonomy" id="2841506"/>
    <lineage>
        <taxon>Bacteria</taxon>
        <taxon>Bacillati</taxon>
        <taxon>Bacillota</taxon>
        <taxon>Clostridia</taxon>
        <taxon>Eubacteriales</taxon>
        <taxon>Clostridiaceae</taxon>
        <taxon>Clostridium</taxon>
    </lineage>
</organism>
<dbReference type="InterPro" id="IPR000160">
    <property type="entry name" value="GGDEF_dom"/>
</dbReference>
<comment type="caution">
    <text evidence="2">The sequence shown here is derived from an EMBL/GenBank/DDBJ whole genome shotgun (WGS) entry which is preliminary data.</text>
</comment>
<dbReference type="PANTHER" id="PTHR45138:SF9">
    <property type="entry name" value="DIGUANYLATE CYCLASE DGCM-RELATED"/>
    <property type="match status" value="1"/>
</dbReference>
<evidence type="ECO:0000313" key="2">
    <source>
        <dbReference type="EMBL" id="MBU5591611.1"/>
    </source>
</evidence>
<proteinExistence type="predicted"/>
<reference evidence="2 3" key="1">
    <citation type="submission" date="2021-06" db="EMBL/GenBank/DDBJ databases">
        <authorList>
            <person name="Sun Q."/>
            <person name="Li D."/>
        </authorList>
    </citation>
    <scope>NUCLEOTIDE SEQUENCE [LARGE SCALE GENOMIC DNA]</scope>
    <source>
        <strain evidence="2 3">MSJ-4</strain>
    </source>
</reference>
<sequence length="288" mass="32834">MIQRALDILDKNFYKIDVLDGVKKVQEIFYQNNIECCAVYDKKKLVGVLTLRELGIAHPNRIVADAMTNRYISVGAETYVWDIKKLFNSNEDIDVILVENRGKIIGFITKNHLKVELGKHIDLLTGLYKSDYLFYHLHTLIEQKQKVSLIFIDLNNFGYIDKKFGHINGDTVLKIVAGLLRENIQPDNFLCRYAGDEFAILTSYSEDKCKVLSEKILMKIKQYSYPSNIKVSASIGVVSYNFSEETIDNKINTIKNLVNAASLASTKAKQSISNNPIFIEKFDIMETA</sequence>
<dbReference type="EMBL" id="JAHLQL010000001">
    <property type="protein sequence ID" value="MBU5591611.1"/>
    <property type="molecule type" value="Genomic_DNA"/>
</dbReference>
<dbReference type="NCBIfam" id="TIGR00254">
    <property type="entry name" value="GGDEF"/>
    <property type="match status" value="1"/>
</dbReference>
<protein>
    <submittedName>
        <fullName evidence="2">GGDEF domain-containing protein</fullName>
    </submittedName>
</protein>
<dbReference type="PROSITE" id="PS50887">
    <property type="entry name" value="GGDEF"/>
    <property type="match status" value="1"/>
</dbReference>
<name>A0ABS6EZZ0_9CLOT</name>
<gene>
    <name evidence="2" type="ORF">KQI89_07520</name>
</gene>
<accession>A0ABS6EZZ0</accession>
<dbReference type="InterPro" id="IPR050469">
    <property type="entry name" value="Diguanylate_Cyclase"/>
</dbReference>
<dbReference type="Proteomes" id="UP000736583">
    <property type="component" value="Unassembled WGS sequence"/>
</dbReference>
<dbReference type="InterPro" id="IPR000644">
    <property type="entry name" value="CBS_dom"/>
</dbReference>
<dbReference type="PANTHER" id="PTHR45138">
    <property type="entry name" value="REGULATORY COMPONENTS OF SENSORY TRANSDUCTION SYSTEM"/>
    <property type="match status" value="1"/>
</dbReference>
<evidence type="ECO:0000259" key="1">
    <source>
        <dbReference type="PROSITE" id="PS50887"/>
    </source>
</evidence>
<dbReference type="Pfam" id="PF00571">
    <property type="entry name" value="CBS"/>
    <property type="match status" value="2"/>
</dbReference>
<evidence type="ECO:0000313" key="3">
    <source>
        <dbReference type="Proteomes" id="UP000736583"/>
    </source>
</evidence>
<keyword evidence="3" id="KW-1185">Reference proteome</keyword>
<dbReference type="CDD" id="cd01949">
    <property type="entry name" value="GGDEF"/>
    <property type="match status" value="1"/>
</dbReference>
<dbReference type="Pfam" id="PF00990">
    <property type="entry name" value="GGDEF"/>
    <property type="match status" value="1"/>
</dbReference>
<dbReference type="SMART" id="SM00267">
    <property type="entry name" value="GGDEF"/>
    <property type="match status" value="1"/>
</dbReference>
<dbReference type="RefSeq" id="WP_216456553.1">
    <property type="nucleotide sequence ID" value="NZ_JAHLQL010000001.1"/>
</dbReference>
<feature type="domain" description="GGDEF" evidence="1">
    <location>
        <begin position="145"/>
        <end position="282"/>
    </location>
</feature>